<name>A0A2H4J911_9CAUD</name>
<evidence type="ECO:0000313" key="1">
    <source>
        <dbReference type="EMBL" id="ASN71742.1"/>
    </source>
</evidence>
<dbReference type="EMBL" id="MF417932">
    <property type="protein sequence ID" value="ASN71742.1"/>
    <property type="molecule type" value="Genomic_DNA"/>
</dbReference>
<accession>A0A2H4J911</accession>
<proteinExistence type="predicted"/>
<protein>
    <submittedName>
        <fullName evidence="1">Uncharacterized protein</fullName>
    </submittedName>
</protein>
<reference evidence="1" key="1">
    <citation type="submission" date="2017-06" db="EMBL/GenBank/DDBJ databases">
        <title>Novel phages from South African skin metaviromes.</title>
        <authorList>
            <person name="van Zyl L.J."/>
            <person name="Abrahams Y."/>
            <person name="Stander E.A."/>
            <person name="Kirby B.M."/>
            <person name="Clavaud C."/>
            <person name="Farcet C."/>
            <person name="Breton L."/>
            <person name="Trindade M.I."/>
        </authorList>
    </citation>
    <scope>NUCLEOTIDE SEQUENCE</scope>
</reference>
<organism evidence="1">
    <name type="scientific">uncultured Caudovirales phage</name>
    <dbReference type="NCBI Taxonomy" id="2100421"/>
    <lineage>
        <taxon>Viruses</taxon>
        <taxon>Duplodnaviria</taxon>
        <taxon>Heunggongvirae</taxon>
        <taxon>Uroviricota</taxon>
        <taxon>Caudoviricetes</taxon>
        <taxon>Peduoviridae</taxon>
        <taxon>Maltschvirus</taxon>
        <taxon>Maltschvirus maltsch</taxon>
    </lineage>
</organism>
<gene>
    <name evidence="1" type="ORF">3S12_11</name>
</gene>
<sequence>MQAASSIRQRLSSPSRMGGVFTAAFLLLELVGGMALAQVAERLLQGKLFEALRCHFAGEAGDGGGLVGVALLGGLQAICGEIGAGVCRVDPLSLDVQGHQQGNDQPRYAKPSFPAGHAACSWACSAANWA</sequence>